<comment type="caution">
    <text evidence="1">The sequence shown here is derived from an EMBL/GenBank/DDBJ whole genome shotgun (WGS) entry which is preliminary data.</text>
</comment>
<dbReference type="Proteomes" id="UP001138681">
    <property type="component" value="Unassembled WGS sequence"/>
</dbReference>
<reference evidence="1" key="1">
    <citation type="submission" date="2021-04" db="EMBL/GenBank/DDBJ databases">
        <authorList>
            <person name="Pira H."/>
            <person name="Risdian C."/>
            <person name="Wink J."/>
        </authorList>
    </citation>
    <scope>NUCLEOTIDE SEQUENCE</scope>
    <source>
        <strain evidence="1">WH158</strain>
    </source>
</reference>
<gene>
    <name evidence="1" type="ORF">KCG46_07740</name>
</gene>
<dbReference type="EMBL" id="JAGSPC010000001">
    <property type="protein sequence ID" value="MBV7259462.1"/>
    <property type="molecule type" value="Genomic_DNA"/>
</dbReference>
<accession>A0A9X1JPI4</accession>
<dbReference type="AlphaFoldDB" id="A0A9X1JPI4"/>
<organism evidence="1 2">
    <name type="scientific">Erythrobacter crassostreae</name>
    <dbReference type="NCBI Taxonomy" id="2828328"/>
    <lineage>
        <taxon>Bacteria</taxon>
        <taxon>Pseudomonadati</taxon>
        <taxon>Pseudomonadota</taxon>
        <taxon>Alphaproteobacteria</taxon>
        <taxon>Sphingomonadales</taxon>
        <taxon>Erythrobacteraceae</taxon>
        <taxon>Erythrobacter/Porphyrobacter group</taxon>
        <taxon>Erythrobacter</taxon>
    </lineage>
</organism>
<protein>
    <submittedName>
        <fullName evidence="1">Uncharacterized protein</fullName>
    </submittedName>
</protein>
<evidence type="ECO:0000313" key="2">
    <source>
        <dbReference type="Proteomes" id="UP001138681"/>
    </source>
</evidence>
<proteinExistence type="predicted"/>
<evidence type="ECO:0000313" key="1">
    <source>
        <dbReference type="EMBL" id="MBV7259462.1"/>
    </source>
</evidence>
<sequence length="121" mass="13008">MRLTVILLAIVLIAVGAWFTFRDGGWLNQVTEDRVEDALIINGVPLPIAECMAPKLTERLSIGQLRSLEKLAPAEGEESVPTSLSGALDRLNRIEDAEAVKQLAVVGARCGSESLLRGLSL</sequence>
<name>A0A9X1JPI4_9SPHN</name>
<keyword evidence="2" id="KW-1185">Reference proteome</keyword>